<evidence type="ECO:0000256" key="1">
    <source>
        <dbReference type="ARBA" id="ARBA00022837"/>
    </source>
</evidence>
<dbReference type="InterPro" id="IPR011992">
    <property type="entry name" value="EF-hand-dom_pair"/>
</dbReference>
<protein>
    <recommendedName>
        <fullName evidence="2">EF-hand domain-containing protein</fullName>
    </recommendedName>
</protein>
<sequence>MLCQESFNSIDALCHLMPGVCRSQMRLFLALTHLPRLREYLKVYKRCERLLLFNADCPTGRYALNMSVPSDYAVAEMLKMLDAWEASMAKEAGLQDRSQYGNWSSVRNCTYLNQSLLSLTDCLLPNHETLRLDFVTWRRPKDARALPADRWEGMMVHLSQAPLASKAKAQALRGVADRIFLTSMQCRQLLGMFEERSSRVEALCSLVLRLTDPQNMKMIASRVEWDEWEELRGRLGTLSLFPYIQPEQHQFVLDTSRYEDRIAASLVVRMNMKESKRLGNIRNPSLVLIGGNQFQFDRGVPAGWTNTSAIPQGTLRLQYMCAPEDHLIDFRYELLAQYGGWQADPKAKIIWWAYLQAVPEPVVTFLIHVLRHFRDDLRAAFQMIDGQADTGNGKLTLREFKLAVASLGWKEFMDPERATQIFRYLDPDRGGTISYAEWQVMEEFLKELQLSILELLQHVYCTFGSVEVAHDFLDKDGSSSVDEEEWAQATKEMGYFGPSGIIYKYLCADQVQGQTSGLTKERWQKAVDIWTRRKIIFQRILG</sequence>
<dbReference type="PROSITE" id="PS50222">
    <property type="entry name" value="EF_HAND_2"/>
    <property type="match status" value="1"/>
</dbReference>
<name>A0AA36JRT1_9DINO</name>
<dbReference type="Proteomes" id="UP001178507">
    <property type="component" value="Unassembled WGS sequence"/>
</dbReference>
<feature type="domain" description="EF-hand" evidence="2">
    <location>
        <begin position="413"/>
        <end position="448"/>
    </location>
</feature>
<dbReference type="AlphaFoldDB" id="A0AA36JRT1"/>
<dbReference type="InterPro" id="IPR018247">
    <property type="entry name" value="EF_Hand_1_Ca_BS"/>
</dbReference>
<comment type="caution">
    <text evidence="3">The sequence shown here is derived from an EMBL/GenBank/DDBJ whole genome shotgun (WGS) entry which is preliminary data.</text>
</comment>
<dbReference type="Gene3D" id="1.10.238.10">
    <property type="entry name" value="EF-hand"/>
    <property type="match status" value="1"/>
</dbReference>
<dbReference type="EMBL" id="CAUJNA010003827">
    <property type="protein sequence ID" value="CAJ1410606.1"/>
    <property type="molecule type" value="Genomic_DNA"/>
</dbReference>
<dbReference type="InterPro" id="IPR002048">
    <property type="entry name" value="EF_hand_dom"/>
</dbReference>
<dbReference type="SUPFAM" id="SSF47473">
    <property type="entry name" value="EF-hand"/>
    <property type="match status" value="1"/>
</dbReference>
<evidence type="ECO:0000259" key="2">
    <source>
        <dbReference type="PROSITE" id="PS50222"/>
    </source>
</evidence>
<reference evidence="3" key="1">
    <citation type="submission" date="2023-08" db="EMBL/GenBank/DDBJ databases">
        <authorList>
            <person name="Chen Y."/>
            <person name="Shah S."/>
            <person name="Dougan E. K."/>
            <person name="Thang M."/>
            <person name="Chan C."/>
        </authorList>
    </citation>
    <scope>NUCLEOTIDE SEQUENCE</scope>
</reference>
<dbReference type="CDD" id="cd00051">
    <property type="entry name" value="EFh"/>
    <property type="match status" value="1"/>
</dbReference>
<organism evidence="3 4">
    <name type="scientific">Effrenium voratum</name>
    <dbReference type="NCBI Taxonomy" id="2562239"/>
    <lineage>
        <taxon>Eukaryota</taxon>
        <taxon>Sar</taxon>
        <taxon>Alveolata</taxon>
        <taxon>Dinophyceae</taxon>
        <taxon>Suessiales</taxon>
        <taxon>Symbiodiniaceae</taxon>
        <taxon>Effrenium</taxon>
    </lineage>
</organism>
<gene>
    <name evidence="3" type="ORF">EVOR1521_LOCUS31397</name>
</gene>
<dbReference type="PROSITE" id="PS00018">
    <property type="entry name" value="EF_HAND_1"/>
    <property type="match status" value="1"/>
</dbReference>
<dbReference type="GO" id="GO:0005509">
    <property type="term" value="F:calcium ion binding"/>
    <property type="evidence" value="ECO:0007669"/>
    <property type="project" value="InterPro"/>
</dbReference>
<proteinExistence type="predicted"/>
<keyword evidence="1" id="KW-0106">Calcium</keyword>
<evidence type="ECO:0000313" key="3">
    <source>
        <dbReference type="EMBL" id="CAJ1410606.1"/>
    </source>
</evidence>
<evidence type="ECO:0000313" key="4">
    <source>
        <dbReference type="Proteomes" id="UP001178507"/>
    </source>
</evidence>
<accession>A0AA36JRT1</accession>
<keyword evidence="4" id="KW-1185">Reference proteome</keyword>